<keyword evidence="3 10" id="KW-0813">Transport</keyword>
<proteinExistence type="inferred from homology"/>
<evidence type="ECO:0000256" key="10">
    <source>
        <dbReference type="PROSITE-ProRule" id="PRU01360"/>
    </source>
</evidence>
<evidence type="ECO:0000256" key="13">
    <source>
        <dbReference type="SAM" id="SignalP"/>
    </source>
</evidence>
<evidence type="ECO:0000256" key="5">
    <source>
        <dbReference type="ARBA" id="ARBA00022692"/>
    </source>
</evidence>
<dbReference type="InterPro" id="IPR012910">
    <property type="entry name" value="Plug_dom"/>
</dbReference>
<comment type="subcellular location">
    <subcellularLocation>
        <location evidence="1 10">Cell outer membrane</location>
        <topology evidence="1 10">Multi-pass membrane protein</topology>
    </subcellularLocation>
</comment>
<keyword evidence="6 11" id="KW-0798">TonB box</keyword>
<gene>
    <name evidence="16" type="ORF">ACFFJK_05550</name>
</gene>
<dbReference type="Gene3D" id="2.40.170.20">
    <property type="entry name" value="TonB-dependent receptor, beta-barrel domain"/>
    <property type="match status" value="1"/>
</dbReference>
<dbReference type="SUPFAM" id="SSF56935">
    <property type="entry name" value="Porins"/>
    <property type="match status" value="1"/>
</dbReference>
<dbReference type="InterPro" id="IPR036942">
    <property type="entry name" value="Beta-barrel_TonB_sf"/>
</dbReference>
<feature type="chain" id="PRO_5047144989" evidence="13">
    <location>
        <begin position="29"/>
        <end position="706"/>
    </location>
</feature>
<keyword evidence="13" id="KW-0732">Signal</keyword>
<evidence type="ECO:0000256" key="6">
    <source>
        <dbReference type="ARBA" id="ARBA00023077"/>
    </source>
</evidence>
<evidence type="ECO:0000259" key="14">
    <source>
        <dbReference type="Pfam" id="PF00593"/>
    </source>
</evidence>
<sequence>MSVSTLQRTPLALAILFAFGALAHPAHAQSGSSRLQSDPDTVPTVVVSASALGVLEDDMITPVTSLSGGALVRARESTLGETLANQPGINSSHFGAGASRPVIRGMDGPRVKILSDGSEVQDASTISPDHAVGFEPVLAERIEVLRGPSALAYGGGAVGGVVNILDRKIPTEIPAKGIEGSAEVRANSAAREKTGAFEVTGGSGNIAVHAEGVKRDAGEYRVGKGWDEGKRVHGSYKDTESGTVGLSWVGERGYLGAAYTKERTDYGVPGHGHEFESCHPHGDHLHCGGHGHGGHDDHDDHGHGHGHEHGAHEVPVVKLDSDRWDIRGEYRNPLPGFAKARLRASFTDYRHDELEEGAVATSFMNKSHDARFELEHVPVKGWRGVIGAQTTRRDFNTEGAEAYVPPTVTKRHAVFVTEEYKLDNWRFEAGARHEWQDIAVDSAKFGTDARNTDARGTSVAVGAVWKFQPQYSLRAGASRTHRLPTAEELYAQGVHLATSTYELGNQNLGKETSNNIDLTLRKFEGNTTFSLSAFRNHVDNYIYAHTLDNHEGFQLVEYAQRDATFVGLEGEVRHKFSKVVEGTLFGDYVRARFEHGSAGESRNIPRIPAHRIGARLNADWQAWHGMVELVRVGKQDKTADFESSTGGHNMLNLGGHYTTRIGGVPAQIYARINNLTDELAFSHTSFIKAAAPLPGRNFTAGLRLVF</sequence>
<evidence type="ECO:0000256" key="7">
    <source>
        <dbReference type="ARBA" id="ARBA00023136"/>
    </source>
</evidence>
<evidence type="ECO:0000256" key="8">
    <source>
        <dbReference type="ARBA" id="ARBA00023170"/>
    </source>
</evidence>
<feature type="region of interest" description="Disordered" evidence="12">
    <location>
        <begin position="291"/>
        <end position="313"/>
    </location>
</feature>
<dbReference type="RefSeq" id="WP_379678161.1">
    <property type="nucleotide sequence ID" value="NZ_JBHLWP010000006.1"/>
</dbReference>
<dbReference type="PROSITE" id="PS52016">
    <property type="entry name" value="TONB_DEPENDENT_REC_3"/>
    <property type="match status" value="1"/>
</dbReference>
<comment type="caution">
    <text evidence="16">The sequence shown here is derived from an EMBL/GenBank/DDBJ whole genome shotgun (WGS) entry which is preliminary data.</text>
</comment>
<dbReference type="PANTHER" id="PTHR30069:SF40">
    <property type="entry name" value="TONB-DEPENDENT RECEPTOR NMB0964-RELATED"/>
    <property type="match status" value="1"/>
</dbReference>
<dbReference type="EMBL" id="JBHLWP010000006">
    <property type="protein sequence ID" value="MFC0251349.1"/>
    <property type="molecule type" value="Genomic_DNA"/>
</dbReference>
<accession>A0ABV6FCW2</accession>
<evidence type="ECO:0000259" key="15">
    <source>
        <dbReference type="Pfam" id="PF07715"/>
    </source>
</evidence>
<dbReference type="Gene3D" id="2.170.130.10">
    <property type="entry name" value="TonB-dependent receptor, plug domain"/>
    <property type="match status" value="1"/>
</dbReference>
<keyword evidence="7 10" id="KW-0472">Membrane</keyword>
<keyword evidence="4 10" id="KW-1134">Transmembrane beta strand</keyword>
<feature type="signal peptide" evidence="13">
    <location>
        <begin position="1"/>
        <end position="28"/>
    </location>
</feature>
<dbReference type="Proteomes" id="UP001589773">
    <property type="component" value="Unassembled WGS sequence"/>
</dbReference>
<name>A0ABV6FCW2_9BURK</name>
<keyword evidence="8 16" id="KW-0675">Receptor</keyword>
<dbReference type="PANTHER" id="PTHR30069">
    <property type="entry name" value="TONB-DEPENDENT OUTER MEMBRANE RECEPTOR"/>
    <property type="match status" value="1"/>
</dbReference>
<comment type="similarity">
    <text evidence="2 10 11">Belongs to the TonB-dependent receptor family.</text>
</comment>
<feature type="compositionally biased region" description="Basic and acidic residues" evidence="12">
    <location>
        <begin position="293"/>
        <end position="312"/>
    </location>
</feature>
<evidence type="ECO:0000256" key="3">
    <source>
        <dbReference type="ARBA" id="ARBA00022448"/>
    </source>
</evidence>
<feature type="domain" description="TonB-dependent receptor plug" evidence="15">
    <location>
        <begin position="59"/>
        <end position="161"/>
    </location>
</feature>
<protein>
    <submittedName>
        <fullName evidence="16">TonB-dependent receptor domain-containing protein</fullName>
    </submittedName>
</protein>
<evidence type="ECO:0000256" key="2">
    <source>
        <dbReference type="ARBA" id="ARBA00009810"/>
    </source>
</evidence>
<evidence type="ECO:0000256" key="1">
    <source>
        <dbReference type="ARBA" id="ARBA00004571"/>
    </source>
</evidence>
<dbReference type="InterPro" id="IPR037066">
    <property type="entry name" value="Plug_dom_sf"/>
</dbReference>
<dbReference type="InterPro" id="IPR000531">
    <property type="entry name" value="Beta-barrel_TonB"/>
</dbReference>
<keyword evidence="17" id="KW-1185">Reference proteome</keyword>
<evidence type="ECO:0000256" key="11">
    <source>
        <dbReference type="RuleBase" id="RU003357"/>
    </source>
</evidence>
<dbReference type="Pfam" id="PF07715">
    <property type="entry name" value="Plug"/>
    <property type="match status" value="1"/>
</dbReference>
<evidence type="ECO:0000256" key="12">
    <source>
        <dbReference type="SAM" id="MobiDB-lite"/>
    </source>
</evidence>
<evidence type="ECO:0000256" key="9">
    <source>
        <dbReference type="ARBA" id="ARBA00023237"/>
    </source>
</evidence>
<dbReference type="InterPro" id="IPR039426">
    <property type="entry name" value="TonB-dep_rcpt-like"/>
</dbReference>
<organism evidence="16 17">
    <name type="scientific">Massilia consociata</name>
    <dbReference type="NCBI Taxonomy" id="760117"/>
    <lineage>
        <taxon>Bacteria</taxon>
        <taxon>Pseudomonadati</taxon>
        <taxon>Pseudomonadota</taxon>
        <taxon>Betaproteobacteria</taxon>
        <taxon>Burkholderiales</taxon>
        <taxon>Oxalobacteraceae</taxon>
        <taxon>Telluria group</taxon>
        <taxon>Massilia</taxon>
    </lineage>
</organism>
<evidence type="ECO:0000313" key="16">
    <source>
        <dbReference type="EMBL" id="MFC0251349.1"/>
    </source>
</evidence>
<dbReference type="Pfam" id="PF00593">
    <property type="entry name" value="TonB_dep_Rec_b-barrel"/>
    <property type="match status" value="1"/>
</dbReference>
<evidence type="ECO:0000313" key="17">
    <source>
        <dbReference type="Proteomes" id="UP001589773"/>
    </source>
</evidence>
<keyword evidence="5 10" id="KW-0812">Transmembrane</keyword>
<evidence type="ECO:0000256" key="4">
    <source>
        <dbReference type="ARBA" id="ARBA00022452"/>
    </source>
</evidence>
<keyword evidence="9 10" id="KW-0998">Cell outer membrane</keyword>
<reference evidence="16 17" key="1">
    <citation type="submission" date="2024-09" db="EMBL/GenBank/DDBJ databases">
        <authorList>
            <person name="Sun Q."/>
            <person name="Mori K."/>
        </authorList>
    </citation>
    <scope>NUCLEOTIDE SEQUENCE [LARGE SCALE GENOMIC DNA]</scope>
    <source>
        <strain evidence="16 17">CCM 7792</strain>
    </source>
</reference>
<feature type="domain" description="TonB-dependent receptor-like beta-barrel" evidence="14">
    <location>
        <begin position="291"/>
        <end position="675"/>
    </location>
</feature>